<dbReference type="RefSeq" id="WP_121051096.1">
    <property type="nucleotide sequence ID" value="NZ_AP018711.1"/>
</dbReference>
<dbReference type="PIRSF" id="PIRSF029256">
    <property type="entry name" value="SpoU_TrmH_prd"/>
    <property type="match status" value="1"/>
</dbReference>
<name>A0AAD1D3S0_SPHMI</name>
<feature type="binding site" evidence="6 7">
    <location>
        <position position="126"/>
    </location>
    <ligand>
        <name>S-adenosyl-L-methionine</name>
        <dbReference type="ChEBI" id="CHEBI:59789"/>
    </ligand>
</feature>
<dbReference type="GO" id="GO:0008757">
    <property type="term" value="F:S-adenosylmethionine-dependent methyltransferase activity"/>
    <property type="evidence" value="ECO:0007669"/>
    <property type="project" value="UniProtKB-UniRule"/>
</dbReference>
<comment type="subcellular location">
    <subcellularLocation>
        <location evidence="6">Cytoplasm</location>
    </subcellularLocation>
</comment>
<keyword evidence="2 6" id="KW-0489">Methyltransferase</keyword>
<dbReference type="Gene3D" id="3.40.1280.10">
    <property type="match status" value="1"/>
</dbReference>
<evidence type="ECO:0000256" key="1">
    <source>
        <dbReference type="ARBA" id="ARBA00022490"/>
    </source>
</evidence>
<evidence type="ECO:0000259" key="8">
    <source>
        <dbReference type="Pfam" id="PF00588"/>
    </source>
</evidence>
<dbReference type="Pfam" id="PF00588">
    <property type="entry name" value="SpoU_methylase"/>
    <property type="match status" value="1"/>
</dbReference>
<dbReference type="PANTHER" id="PTHR42971:SF1">
    <property type="entry name" value="TRNA (CYTIDINE(34)-2'-O)-METHYLTRANSFERASE"/>
    <property type="match status" value="1"/>
</dbReference>
<evidence type="ECO:0000256" key="4">
    <source>
        <dbReference type="ARBA" id="ARBA00022691"/>
    </source>
</evidence>
<feature type="binding site" evidence="6 7">
    <location>
        <position position="98"/>
    </location>
    <ligand>
        <name>S-adenosyl-L-methionine</name>
        <dbReference type="ChEBI" id="CHEBI:59789"/>
    </ligand>
</feature>
<organism evidence="9 10">
    <name type="scientific">Sphingosinicella microcystinivorans</name>
    <dbReference type="NCBI Taxonomy" id="335406"/>
    <lineage>
        <taxon>Bacteria</taxon>
        <taxon>Pseudomonadati</taxon>
        <taxon>Pseudomonadota</taxon>
        <taxon>Alphaproteobacteria</taxon>
        <taxon>Sphingomonadales</taxon>
        <taxon>Sphingosinicellaceae</taxon>
        <taxon>Sphingosinicella</taxon>
    </lineage>
</organism>
<evidence type="ECO:0000313" key="10">
    <source>
        <dbReference type="Proteomes" id="UP000275727"/>
    </source>
</evidence>
<dbReference type="InterPro" id="IPR029028">
    <property type="entry name" value="Alpha/beta_knot_MTases"/>
</dbReference>
<feature type="domain" description="tRNA/rRNA methyltransferase SpoU type" evidence="8">
    <location>
        <begin position="2"/>
        <end position="136"/>
    </location>
</feature>
<dbReference type="SUPFAM" id="SSF75217">
    <property type="entry name" value="alpha/beta knot"/>
    <property type="match status" value="1"/>
</dbReference>
<dbReference type="GO" id="GO:0002130">
    <property type="term" value="P:wobble position ribose methylation"/>
    <property type="evidence" value="ECO:0007669"/>
    <property type="project" value="TreeGrafter"/>
</dbReference>
<dbReference type="GO" id="GO:0003723">
    <property type="term" value="F:RNA binding"/>
    <property type="evidence" value="ECO:0007669"/>
    <property type="project" value="InterPro"/>
</dbReference>
<dbReference type="InterPro" id="IPR029026">
    <property type="entry name" value="tRNA_m1G_MTases_N"/>
</dbReference>
<gene>
    <name evidence="6 9" type="primary">trmL</name>
    <name evidence="9" type="ORF">SmB9_04570</name>
</gene>
<accession>A0AAD1D3S0</accession>
<evidence type="ECO:0000256" key="6">
    <source>
        <dbReference type="HAMAP-Rule" id="MF_01885"/>
    </source>
</evidence>
<feature type="binding site" evidence="6 7">
    <location>
        <position position="76"/>
    </location>
    <ligand>
        <name>S-adenosyl-L-methionine</name>
        <dbReference type="ChEBI" id="CHEBI:59789"/>
    </ligand>
</feature>
<keyword evidence="4 6" id="KW-0949">S-adenosyl-L-methionine</keyword>
<proteinExistence type="inferred from homology"/>
<dbReference type="PANTHER" id="PTHR42971">
    <property type="entry name" value="TRNA (CYTIDINE(34)-2'-O)-METHYLTRANSFERASE"/>
    <property type="match status" value="1"/>
</dbReference>
<comment type="similarity">
    <text evidence="6">Belongs to the class IV-like SAM-binding methyltransferase superfamily. RNA methyltransferase TrmH family. TrmL subfamily.</text>
</comment>
<dbReference type="EMBL" id="AP018711">
    <property type="protein sequence ID" value="BBE32799.1"/>
    <property type="molecule type" value="Genomic_DNA"/>
</dbReference>
<dbReference type="InterPro" id="IPR001537">
    <property type="entry name" value="SpoU_MeTrfase"/>
</dbReference>
<evidence type="ECO:0000256" key="7">
    <source>
        <dbReference type="PIRSR" id="PIRSR029256-1"/>
    </source>
</evidence>
<evidence type="ECO:0000256" key="3">
    <source>
        <dbReference type="ARBA" id="ARBA00022679"/>
    </source>
</evidence>
<comment type="catalytic activity">
    <reaction evidence="6">
        <text>cytidine(34) in tRNA + S-adenosyl-L-methionine = 2'-O-methylcytidine(34) in tRNA + S-adenosyl-L-homocysteine + H(+)</text>
        <dbReference type="Rhea" id="RHEA:43084"/>
        <dbReference type="Rhea" id="RHEA-COMP:10331"/>
        <dbReference type="Rhea" id="RHEA-COMP:10332"/>
        <dbReference type="ChEBI" id="CHEBI:15378"/>
        <dbReference type="ChEBI" id="CHEBI:57856"/>
        <dbReference type="ChEBI" id="CHEBI:59789"/>
        <dbReference type="ChEBI" id="CHEBI:74495"/>
        <dbReference type="ChEBI" id="CHEBI:82748"/>
        <dbReference type="EC" id="2.1.1.207"/>
    </reaction>
</comment>
<sequence length="149" mass="16007">MRIALFQPDLPPNVGTLVRMGACLGLAVDIIRPCGFPLGREALRRSAMDYFEQAEIHIHADWAAFQDGVPGRRVLLTTKASVPYTDAAYLPDDVLVVGQESVGAPDFVHDAAALRVRIPMKPGLRSLNVALAAAMVAGEALRQTGFSPK</sequence>
<evidence type="ECO:0000256" key="5">
    <source>
        <dbReference type="ARBA" id="ARBA00022694"/>
    </source>
</evidence>
<feature type="binding site" evidence="6 7">
    <location>
        <position position="118"/>
    </location>
    <ligand>
        <name>S-adenosyl-L-methionine</name>
        <dbReference type="ChEBI" id="CHEBI:59789"/>
    </ligand>
</feature>
<dbReference type="InterPro" id="IPR016914">
    <property type="entry name" value="TrmL"/>
</dbReference>
<keyword evidence="5 6" id="KW-0819">tRNA processing</keyword>
<comment type="catalytic activity">
    <reaction evidence="6">
        <text>5-carboxymethylaminomethyluridine(34) in tRNA(Leu) + S-adenosyl-L-methionine = 5-carboxymethylaminomethyl-2'-O-methyluridine(34) in tRNA(Leu) + S-adenosyl-L-homocysteine + H(+)</text>
        <dbReference type="Rhea" id="RHEA:43088"/>
        <dbReference type="Rhea" id="RHEA-COMP:10333"/>
        <dbReference type="Rhea" id="RHEA-COMP:10334"/>
        <dbReference type="ChEBI" id="CHEBI:15378"/>
        <dbReference type="ChEBI" id="CHEBI:57856"/>
        <dbReference type="ChEBI" id="CHEBI:59789"/>
        <dbReference type="ChEBI" id="CHEBI:74508"/>
        <dbReference type="ChEBI" id="CHEBI:74511"/>
        <dbReference type="EC" id="2.1.1.207"/>
    </reaction>
</comment>
<evidence type="ECO:0000256" key="2">
    <source>
        <dbReference type="ARBA" id="ARBA00022603"/>
    </source>
</evidence>
<dbReference type="Proteomes" id="UP000275727">
    <property type="component" value="Chromosome"/>
</dbReference>
<protein>
    <recommendedName>
        <fullName evidence="6">tRNA (cytidine(34)-2'-O)-methyltransferase</fullName>
        <ecNumber evidence="6">2.1.1.207</ecNumber>
    </recommendedName>
    <alternativeName>
        <fullName evidence="6">tRNA (cytidine/uridine-2'-O-)-methyltransferase TrmL</fullName>
    </alternativeName>
</protein>
<dbReference type="HAMAP" id="MF_01885">
    <property type="entry name" value="tRNA_methyltr_TrmL"/>
    <property type="match status" value="1"/>
</dbReference>
<dbReference type="EC" id="2.1.1.207" evidence="6"/>
<comment type="subunit">
    <text evidence="6">Homodimer.</text>
</comment>
<dbReference type="KEGG" id="smic:SmB9_04570"/>
<dbReference type="AlphaFoldDB" id="A0AAD1D3S0"/>
<keyword evidence="1 6" id="KW-0963">Cytoplasm</keyword>
<dbReference type="CDD" id="cd18094">
    <property type="entry name" value="SpoU-like_TrmL"/>
    <property type="match status" value="1"/>
</dbReference>
<comment type="function">
    <text evidence="6">Methylates the ribose at the nucleotide 34 wobble position in the two leucyl isoacceptors tRNA(Leu)(CmAA) and tRNA(Leu)(cmnm5UmAA). Catalyzes the methyl transfer from S-adenosyl-L-methionine to the 2'-OH of the wobble nucleotide.</text>
</comment>
<dbReference type="GO" id="GO:0008175">
    <property type="term" value="F:tRNA methyltransferase activity"/>
    <property type="evidence" value="ECO:0007669"/>
    <property type="project" value="UniProtKB-UniRule"/>
</dbReference>
<keyword evidence="3 6" id="KW-0808">Transferase</keyword>
<reference evidence="9 10" key="1">
    <citation type="submission" date="2018-06" db="EMBL/GenBank/DDBJ databases">
        <title>Complete Genome Sequence of the Microcystin-Degrading Bacterium Sphingosinicella microcystinivorans Strain B-9.</title>
        <authorList>
            <person name="Jin H."/>
            <person name="Nishizawa T."/>
            <person name="Guo Y."/>
            <person name="Nishizawa A."/>
            <person name="Park H."/>
            <person name="Kato H."/>
            <person name="Tsuji K."/>
            <person name="Harada K."/>
        </authorList>
    </citation>
    <scope>NUCLEOTIDE SEQUENCE [LARGE SCALE GENOMIC DNA]</scope>
    <source>
        <strain evidence="9 10">B9</strain>
    </source>
</reference>
<evidence type="ECO:0000313" key="9">
    <source>
        <dbReference type="EMBL" id="BBE32799.1"/>
    </source>
</evidence>
<dbReference type="GO" id="GO:0005737">
    <property type="term" value="C:cytoplasm"/>
    <property type="evidence" value="ECO:0007669"/>
    <property type="project" value="UniProtKB-SubCell"/>
</dbReference>